<protein>
    <recommendedName>
        <fullName evidence="3">HD domain-containing protein</fullName>
    </recommendedName>
</protein>
<evidence type="ECO:0008006" key="3">
    <source>
        <dbReference type="Google" id="ProtNLM"/>
    </source>
</evidence>
<dbReference type="Proteomes" id="UP001221686">
    <property type="component" value="Unassembled WGS sequence"/>
</dbReference>
<accession>A0ABT5DYS2</accession>
<dbReference type="SUPFAM" id="SSF109604">
    <property type="entry name" value="HD-domain/PDEase-like"/>
    <property type="match status" value="1"/>
</dbReference>
<dbReference type="PANTHER" id="PTHR46246">
    <property type="entry name" value="GUANOSINE-3',5'-BIS(DIPHOSPHATE) 3'-PYROPHOSPHOHYDROLASE MESH1"/>
    <property type="match status" value="1"/>
</dbReference>
<keyword evidence="2" id="KW-1185">Reference proteome</keyword>
<proteinExistence type="predicted"/>
<dbReference type="PANTHER" id="PTHR46246:SF1">
    <property type="entry name" value="GUANOSINE-3',5'-BIS(DIPHOSPHATE) 3'-PYROPHOSPHOHYDROLASE MESH1"/>
    <property type="match status" value="1"/>
</dbReference>
<organism evidence="1 2">
    <name type="scientific">Nannocystis bainbridge</name>
    <dbReference type="NCBI Taxonomy" id="2995303"/>
    <lineage>
        <taxon>Bacteria</taxon>
        <taxon>Pseudomonadati</taxon>
        <taxon>Myxococcota</taxon>
        <taxon>Polyangia</taxon>
        <taxon>Nannocystales</taxon>
        <taxon>Nannocystaceae</taxon>
        <taxon>Nannocystis</taxon>
    </lineage>
</organism>
<evidence type="ECO:0000313" key="1">
    <source>
        <dbReference type="EMBL" id="MDC0718777.1"/>
    </source>
</evidence>
<dbReference type="InterPro" id="IPR052194">
    <property type="entry name" value="MESH1"/>
</dbReference>
<comment type="caution">
    <text evidence="1">The sequence shown here is derived from an EMBL/GenBank/DDBJ whole genome shotgun (WGS) entry which is preliminary data.</text>
</comment>
<sequence>MKELLLHPLVQAAQHYATRAHADTNHLYDGRPYATHLSMVVEHALQFVHLLAEDERPIALAGAWVHDAIEDARQTYNDVKQATNEAVAEVAYALTNEKGRTRKERADARYYAGIRASHVATFVKICDRLANAGYSTVTRSSMRDVYRREQPDFRAALYSDRFAAMWQALDELLGD</sequence>
<gene>
    <name evidence="1" type="ORF">POL25_17875</name>
</gene>
<dbReference type="Gene3D" id="1.10.3210.10">
    <property type="entry name" value="Hypothetical protein af1432"/>
    <property type="match status" value="1"/>
</dbReference>
<name>A0ABT5DYS2_9BACT</name>
<dbReference type="EMBL" id="JAQNDL010000002">
    <property type="protein sequence ID" value="MDC0718777.1"/>
    <property type="molecule type" value="Genomic_DNA"/>
</dbReference>
<reference evidence="1 2" key="1">
    <citation type="submission" date="2022-11" db="EMBL/GenBank/DDBJ databases">
        <title>Minimal conservation of predation-associated metabolite biosynthetic gene clusters underscores biosynthetic potential of Myxococcota including descriptions for ten novel species: Archangium lansinium sp. nov., Myxococcus landrumus sp. nov., Nannocystis bai.</title>
        <authorList>
            <person name="Ahearne A."/>
            <person name="Stevens C."/>
            <person name="Dowd S."/>
        </authorList>
    </citation>
    <scope>NUCLEOTIDE SEQUENCE [LARGE SCALE GENOMIC DNA]</scope>
    <source>
        <strain evidence="1 2">BB15-2</strain>
    </source>
</reference>
<dbReference type="RefSeq" id="WP_272087287.1">
    <property type="nucleotide sequence ID" value="NZ_JAQNDL010000002.1"/>
</dbReference>
<evidence type="ECO:0000313" key="2">
    <source>
        <dbReference type="Proteomes" id="UP001221686"/>
    </source>
</evidence>